<comment type="caution">
    <text evidence="7">The sequence shown here is derived from an EMBL/GenBank/DDBJ whole genome shotgun (WGS) entry which is preliminary data.</text>
</comment>
<comment type="function">
    <text evidence="5">Responsible for synthesis of pseudouridine from uracil.</text>
</comment>
<evidence type="ECO:0000256" key="1">
    <source>
        <dbReference type="ARBA" id="ARBA00000073"/>
    </source>
</evidence>
<dbReference type="Gene3D" id="3.30.2350.10">
    <property type="entry name" value="Pseudouridine synthase"/>
    <property type="match status" value="1"/>
</dbReference>
<name>A0ABR7NUB5_9FIRM</name>
<gene>
    <name evidence="7" type="ORF">H8708_10840</name>
</gene>
<evidence type="ECO:0000256" key="4">
    <source>
        <dbReference type="PROSITE-ProRule" id="PRU00182"/>
    </source>
</evidence>
<dbReference type="NCBIfam" id="TIGR00005">
    <property type="entry name" value="rluA_subfam"/>
    <property type="match status" value="1"/>
</dbReference>
<comment type="similarity">
    <text evidence="2 5">Belongs to the pseudouridine synthase RluA family.</text>
</comment>
<dbReference type="CDD" id="cd02869">
    <property type="entry name" value="PseudoU_synth_RluA_like"/>
    <property type="match status" value="1"/>
</dbReference>
<dbReference type="SUPFAM" id="SSF55174">
    <property type="entry name" value="Alpha-L RNA-binding motif"/>
    <property type="match status" value="1"/>
</dbReference>
<dbReference type="InterPro" id="IPR050188">
    <property type="entry name" value="RluA_PseudoU_synthase"/>
</dbReference>
<dbReference type="PANTHER" id="PTHR21600">
    <property type="entry name" value="MITOCHONDRIAL RNA PSEUDOURIDINE SYNTHASE"/>
    <property type="match status" value="1"/>
</dbReference>
<dbReference type="EMBL" id="JACRTJ010000024">
    <property type="protein sequence ID" value="MBC8599715.1"/>
    <property type="molecule type" value="Genomic_DNA"/>
</dbReference>
<accession>A0ABR7NUB5</accession>
<dbReference type="Pfam" id="PF01479">
    <property type="entry name" value="S4"/>
    <property type="match status" value="1"/>
</dbReference>
<evidence type="ECO:0000313" key="8">
    <source>
        <dbReference type="Proteomes" id="UP000647491"/>
    </source>
</evidence>
<proteinExistence type="inferred from homology"/>
<dbReference type="CDD" id="cd00165">
    <property type="entry name" value="S4"/>
    <property type="match status" value="1"/>
</dbReference>
<dbReference type="InterPro" id="IPR036986">
    <property type="entry name" value="S4_RNA-bd_sf"/>
</dbReference>
<dbReference type="SUPFAM" id="SSF55120">
    <property type="entry name" value="Pseudouridine synthase"/>
    <property type="match status" value="1"/>
</dbReference>
<keyword evidence="4" id="KW-0694">RNA-binding</keyword>
<evidence type="ECO:0000313" key="7">
    <source>
        <dbReference type="EMBL" id="MBC8599715.1"/>
    </source>
</evidence>
<dbReference type="SMART" id="SM00363">
    <property type="entry name" value="S4"/>
    <property type="match status" value="1"/>
</dbReference>
<feature type="domain" description="RNA-binding S4" evidence="6">
    <location>
        <begin position="13"/>
        <end position="73"/>
    </location>
</feature>
<dbReference type="PROSITE" id="PS50889">
    <property type="entry name" value="S4"/>
    <property type="match status" value="1"/>
</dbReference>
<protein>
    <recommendedName>
        <fullName evidence="5">Pseudouridine synthase</fullName>
        <ecNumber evidence="5">5.4.99.-</ecNumber>
    </recommendedName>
</protein>
<keyword evidence="8" id="KW-1185">Reference proteome</keyword>
<dbReference type="Pfam" id="PF00849">
    <property type="entry name" value="PseudoU_synth_2"/>
    <property type="match status" value="1"/>
</dbReference>
<dbReference type="Proteomes" id="UP000647491">
    <property type="component" value="Unassembled WGS sequence"/>
</dbReference>
<evidence type="ECO:0000256" key="2">
    <source>
        <dbReference type="ARBA" id="ARBA00010876"/>
    </source>
</evidence>
<dbReference type="Gene3D" id="3.10.290.10">
    <property type="entry name" value="RNA-binding S4 domain"/>
    <property type="match status" value="1"/>
</dbReference>
<reference evidence="7 8" key="1">
    <citation type="submission" date="2020-08" db="EMBL/GenBank/DDBJ databases">
        <title>Genome public.</title>
        <authorList>
            <person name="Liu C."/>
            <person name="Sun Q."/>
        </authorList>
    </citation>
    <scope>NUCLEOTIDE SEQUENCE [LARGE SCALE GENOMIC DNA]</scope>
    <source>
        <strain evidence="7 8">BX10</strain>
    </source>
</reference>
<keyword evidence="3 5" id="KW-0413">Isomerase</keyword>
<dbReference type="InterPro" id="IPR006145">
    <property type="entry name" value="PsdUridine_synth_RsuA/RluA"/>
</dbReference>
<organism evidence="7 8">
    <name type="scientific">Enterocloster hominis</name>
    <name type="common">ex Liu et al. 2021</name>
    <dbReference type="NCBI Taxonomy" id="2763663"/>
    <lineage>
        <taxon>Bacteria</taxon>
        <taxon>Bacillati</taxon>
        <taxon>Bacillota</taxon>
        <taxon>Clostridia</taxon>
        <taxon>Lachnospirales</taxon>
        <taxon>Lachnospiraceae</taxon>
        <taxon>Enterocloster</taxon>
    </lineage>
</organism>
<dbReference type="RefSeq" id="WP_262427857.1">
    <property type="nucleotide sequence ID" value="NZ_JACRTJ010000024.1"/>
</dbReference>
<dbReference type="InterPro" id="IPR020103">
    <property type="entry name" value="PsdUridine_synth_cat_dom_sf"/>
</dbReference>
<dbReference type="PANTHER" id="PTHR21600:SF83">
    <property type="entry name" value="PSEUDOURIDYLATE SYNTHASE RPUSD4, MITOCHONDRIAL"/>
    <property type="match status" value="1"/>
</dbReference>
<evidence type="ECO:0000256" key="5">
    <source>
        <dbReference type="RuleBase" id="RU362028"/>
    </source>
</evidence>
<dbReference type="EC" id="5.4.99.-" evidence="5"/>
<comment type="catalytic activity">
    <reaction evidence="1 5">
        <text>a uridine in RNA = a pseudouridine in RNA</text>
        <dbReference type="Rhea" id="RHEA:48348"/>
        <dbReference type="Rhea" id="RHEA-COMP:12068"/>
        <dbReference type="Rhea" id="RHEA-COMP:12069"/>
        <dbReference type="ChEBI" id="CHEBI:65314"/>
        <dbReference type="ChEBI" id="CHEBI:65315"/>
    </reaction>
</comment>
<evidence type="ECO:0000256" key="3">
    <source>
        <dbReference type="ARBA" id="ARBA00023235"/>
    </source>
</evidence>
<dbReference type="InterPro" id="IPR006225">
    <property type="entry name" value="PsdUridine_synth_RluC/D"/>
</dbReference>
<evidence type="ECO:0000259" key="6">
    <source>
        <dbReference type="SMART" id="SM00363"/>
    </source>
</evidence>
<dbReference type="InterPro" id="IPR002942">
    <property type="entry name" value="S4_RNA-bd"/>
</dbReference>
<sequence length="335" mass="37474">MQEITIGTNEAGQRLDKFLAKYMKLAPKSFFYKMMRKKNITLNGKKCEGGEMLAEGDTVKLFLADETIEKFSEIKVQKIQKEKKVQLSILYEDEDILLINKPAGMLSQKARDTDLSLVEYLTDYLMENGSVTEGSLRSFKPSVCNRLDRNTSGIVAAGKSLAGSQMLSEVFRDRTVHKYYKCIVYGPVREARTVDGWLLKDPRTNQVKILSRADPEGEAKRIVTRYEPLAVTERLTLLKVTLLTGRSHQIRAHLSSMGHPILGDGKYGGGGSLELERKYRLKGQLLHSYRLEFPALTGRFAHLSGKAFEAPLPETFLRAAEGEGLLLNGNPGGAR</sequence>